<feature type="region of interest" description="Disordered" evidence="1">
    <location>
        <begin position="1"/>
        <end position="28"/>
    </location>
</feature>
<evidence type="ECO:0000313" key="3">
    <source>
        <dbReference type="EMBL" id="SAK91567.1"/>
    </source>
</evidence>
<dbReference type="AlphaFoldDB" id="A0A158DCN6"/>
<accession>A0A158DCN6</accession>
<protein>
    <submittedName>
        <fullName evidence="3">Uncharacterized protein</fullName>
    </submittedName>
</protein>
<dbReference type="Proteomes" id="UP000071859">
    <property type="component" value="Unassembled WGS sequence"/>
</dbReference>
<proteinExistence type="predicted"/>
<gene>
    <name evidence="3" type="ORF">AWB78_04935</name>
</gene>
<keyword evidence="4" id="KW-1185">Reference proteome</keyword>
<evidence type="ECO:0000313" key="4">
    <source>
        <dbReference type="Proteomes" id="UP000071859"/>
    </source>
</evidence>
<feature type="compositionally biased region" description="Polar residues" evidence="1">
    <location>
        <begin position="18"/>
        <end position="28"/>
    </location>
</feature>
<keyword evidence="2" id="KW-0472">Membrane</keyword>
<feature type="transmembrane region" description="Helical" evidence="2">
    <location>
        <begin position="46"/>
        <end position="67"/>
    </location>
</feature>
<dbReference type="EMBL" id="FCOX02000029">
    <property type="protein sequence ID" value="SAK91567.1"/>
    <property type="molecule type" value="Genomic_DNA"/>
</dbReference>
<reference evidence="3" key="1">
    <citation type="submission" date="2016-01" db="EMBL/GenBank/DDBJ databases">
        <authorList>
            <person name="Peeters C."/>
        </authorList>
    </citation>
    <scope>NUCLEOTIDE SEQUENCE</scope>
    <source>
        <strain evidence="3">LMG 29321</strain>
    </source>
</reference>
<comment type="caution">
    <text evidence="3">The sequence shown here is derived from an EMBL/GenBank/DDBJ whole genome shotgun (WGS) entry which is preliminary data.</text>
</comment>
<keyword evidence="2" id="KW-0812">Transmembrane</keyword>
<sequence>MVRRRARMTEADSDSWPRLTSSSDTNNHNQIPGRADLIVVAKKMRMLGGGLFLVGILMGLVGFGGFFDTRKVDRRFKTGYRNNEPDTRDFRRSAKRVLYGIGICIVGSAALSLSTPSEQPTSSASAVGVAPSRPALASEALPASSELVQLDPAPAAAQKNDSGVTLGSNERVVASVDAQIVASAPQSVASAQSRDTKPRMRGSSVGCVDDGSFFGANVCRSGTLAAAYDLEVREYESAQARIGGKDVGVRIEQEKWLEQVVKSCSDMPCLTNAFDARVSDLRGRYGNDG</sequence>
<organism evidence="3 4">
    <name type="scientific">Caballeronia calidae</name>
    <dbReference type="NCBI Taxonomy" id="1777139"/>
    <lineage>
        <taxon>Bacteria</taxon>
        <taxon>Pseudomonadati</taxon>
        <taxon>Pseudomonadota</taxon>
        <taxon>Betaproteobacteria</taxon>
        <taxon>Burkholderiales</taxon>
        <taxon>Burkholderiaceae</taxon>
        <taxon>Caballeronia</taxon>
    </lineage>
</organism>
<evidence type="ECO:0000256" key="1">
    <source>
        <dbReference type="SAM" id="MobiDB-lite"/>
    </source>
</evidence>
<evidence type="ECO:0000256" key="2">
    <source>
        <dbReference type="SAM" id="Phobius"/>
    </source>
</evidence>
<name>A0A158DCN6_9BURK</name>
<keyword evidence="2" id="KW-1133">Transmembrane helix</keyword>